<accession>A0A1Y5DZ53</accession>
<feature type="transmembrane region" description="Helical" evidence="1">
    <location>
        <begin position="80"/>
        <end position="101"/>
    </location>
</feature>
<feature type="transmembrane region" description="Helical" evidence="1">
    <location>
        <begin position="46"/>
        <end position="68"/>
    </location>
</feature>
<reference evidence="3" key="1">
    <citation type="journal article" date="2017" name="Proc. Natl. Acad. Sci. U.S.A.">
        <title>Simulation of Deepwater Horizon oil plume reveals substrate specialization within a complex community of hydrocarbon degraders.</title>
        <authorList>
            <person name="Hu P."/>
            <person name="Dubinsky E.A."/>
            <person name="Probst A.J."/>
            <person name="Wang J."/>
            <person name="Sieber C.M.K."/>
            <person name="Tom L.M."/>
            <person name="Gardinali P."/>
            <person name="Banfield J.F."/>
            <person name="Atlas R.M."/>
            <person name="Andersen G.L."/>
        </authorList>
    </citation>
    <scope>NUCLEOTIDE SEQUENCE [LARGE SCALE GENOMIC DNA]</scope>
</reference>
<protein>
    <recommendedName>
        <fullName evidence="4">DUF417 family protein</fullName>
    </recommendedName>
</protein>
<evidence type="ECO:0000313" key="2">
    <source>
        <dbReference type="EMBL" id="OUR75808.1"/>
    </source>
</evidence>
<dbReference type="AlphaFoldDB" id="A0A1Y5DZ53"/>
<sequence length="275" mass="30014">MKPLHLNLSLLLIGISTALLGFSLLLLGPHKQITVATDFYFISDVLPANVFNLIAAFAFISSAVLAFLSIKQHNFRSVLGYLLIAISIVPLGSLLSDSMWIASMGGFPVIGSGQGVIKYFALSSIGILLIKRTFSPQVTAWISILPVLLVLLWIGGMKFTLLEAQGIEGLVKSSPFMGWLYNFFSIQTTSNIIGVYDLIAVVVLILAMFYPKLTVPAILMSGMVFVVTQTFLISFSGSLSSETLLSITGHFLIKDLWFLVCLFFYYSAVKLPPKA</sequence>
<feature type="transmembrane region" description="Helical" evidence="1">
    <location>
        <begin position="107"/>
        <end position="130"/>
    </location>
</feature>
<keyword evidence="1" id="KW-0812">Transmembrane</keyword>
<dbReference type="Proteomes" id="UP000243053">
    <property type="component" value="Unassembled WGS sequence"/>
</dbReference>
<feature type="transmembrane region" description="Helical" evidence="1">
    <location>
        <begin position="181"/>
        <end position="210"/>
    </location>
</feature>
<feature type="transmembrane region" description="Helical" evidence="1">
    <location>
        <begin position="142"/>
        <end position="161"/>
    </location>
</feature>
<organism evidence="2 3">
    <name type="scientific">Colwellia psychrerythraea</name>
    <name type="common">Vibrio psychroerythus</name>
    <dbReference type="NCBI Taxonomy" id="28229"/>
    <lineage>
        <taxon>Bacteria</taxon>
        <taxon>Pseudomonadati</taxon>
        <taxon>Pseudomonadota</taxon>
        <taxon>Gammaproteobacteria</taxon>
        <taxon>Alteromonadales</taxon>
        <taxon>Colwelliaceae</taxon>
        <taxon>Colwellia</taxon>
    </lineage>
</organism>
<dbReference type="GO" id="GO:1901530">
    <property type="term" value="P:response to hypochlorite"/>
    <property type="evidence" value="ECO:0007669"/>
    <property type="project" value="TreeGrafter"/>
</dbReference>
<proteinExistence type="predicted"/>
<dbReference type="PANTHER" id="PTHR40106">
    <property type="entry name" value="INNER MEMBRANE PROTEIN RCLC"/>
    <property type="match status" value="1"/>
</dbReference>
<dbReference type="Pfam" id="PF04224">
    <property type="entry name" value="DUF417"/>
    <property type="match status" value="1"/>
</dbReference>
<gene>
    <name evidence="2" type="ORF">A9Q75_17060</name>
</gene>
<feature type="transmembrane region" description="Helical" evidence="1">
    <location>
        <begin position="251"/>
        <end position="269"/>
    </location>
</feature>
<dbReference type="GO" id="GO:0005886">
    <property type="term" value="C:plasma membrane"/>
    <property type="evidence" value="ECO:0007669"/>
    <property type="project" value="TreeGrafter"/>
</dbReference>
<keyword evidence="1" id="KW-1133">Transmembrane helix</keyword>
<dbReference type="InterPro" id="IPR007339">
    <property type="entry name" value="RclC-like"/>
</dbReference>
<dbReference type="PANTHER" id="PTHR40106:SF1">
    <property type="entry name" value="INNER MEMBRANE PROTEIN RCLC"/>
    <property type="match status" value="1"/>
</dbReference>
<evidence type="ECO:0000256" key="1">
    <source>
        <dbReference type="SAM" id="Phobius"/>
    </source>
</evidence>
<keyword evidence="1" id="KW-0472">Membrane</keyword>
<evidence type="ECO:0000313" key="3">
    <source>
        <dbReference type="Proteomes" id="UP000243053"/>
    </source>
</evidence>
<evidence type="ECO:0008006" key="4">
    <source>
        <dbReference type="Google" id="ProtNLM"/>
    </source>
</evidence>
<comment type="caution">
    <text evidence="2">The sequence shown here is derived from an EMBL/GenBank/DDBJ whole genome shotgun (WGS) entry which is preliminary data.</text>
</comment>
<dbReference type="EMBL" id="MAAF01000106">
    <property type="protein sequence ID" value="OUR75808.1"/>
    <property type="molecule type" value="Genomic_DNA"/>
</dbReference>
<feature type="transmembrane region" description="Helical" evidence="1">
    <location>
        <begin position="217"/>
        <end position="239"/>
    </location>
</feature>
<name>A0A1Y5DZ53_COLPS</name>